<reference evidence="2 3" key="1">
    <citation type="submission" date="2022-03" db="EMBL/GenBank/DDBJ databases">
        <title>Complete genome analysis of Roseomonas KG 17.1 : a prolific producer of plant growth promoters.</title>
        <authorList>
            <person name="Saadouli I."/>
            <person name="Najjari A."/>
            <person name="Mosbah A."/>
            <person name="Ouzari H.I."/>
        </authorList>
    </citation>
    <scope>NUCLEOTIDE SEQUENCE [LARGE SCALE GENOMIC DNA]</scope>
    <source>
        <strain evidence="2 3">KG17-1</strain>
    </source>
</reference>
<feature type="domain" description="Glycosyltransferase subfamily 4-like N-terminal" evidence="1">
    <location>
        <begin position="20"/>
        <end position="173"/>
    </location>
</feature>
<name>A0ABS9VZY5_9PROT</name>
<dbReference type="EMBL" id="JALBUU010000004">
    <property type="protein sequence ID" value="MCI0752616.1"/>
    <property type="molecule type" value="Genomic_DNA"/>
</dbReference>
<dbReference type="EC" id="2.4.-.-" evidence="2"/>
<dbReference type="RefSeq" id="WP_241792485.1">
    <property type="nucleotide sequence ID" value="NZ_JALBUU010000004.1"/>
</dbReference>
<keyword evidence="2" id="KW-0808">Transferase</keyword>
<evidence type="ECO:0000259" key="1">
    <source>
        <dbReference type="Pfam" id="PF13439"/>
    </source>
</evidence>
<dbReference type="InterPro" id="IPR050194">
    <property type="entry name" value="Glycosyltransferase_grp1"/>
</dbReference>
<proteinExistence type="predicted"/>
<dbReference type="InterPro" id="IPR028098">
    <property type="entry name" value="Glyco_trans_4-like_N"/>
</dbReference>
<comment type="caution">
    <text evidence="2">The sequence shown here is derived from an EMBL/GenBank/DDBJ whole genome shotgun (WGS) entry which is preliminary data.</text>
</comment>
<dbReference type="GO" id="GO:0016757">
    <property type="term" value="F:glycosyltransferase activity"/>
    <property type="evidence" value="ECO:0007669"/>
    <property type="project" value="UniProtKB-KW"/>
</dbReference>
<keyword evidence="3" id="KW-1185">Reference proteome</keyword>
<dbReference type="Pfam" id="PF13439">
    <property type="entry name" value="Glyco_transf_4"/>
    <property type="match status" value="1"/>
</dbReference>
<organism evidence="2 3">
    <name type="scientific">Teichococcus vastitatis</name>
    <dbReference type="NCBI Taxonomy" id="2307076"/>
    <lineage>
        <taxon>Bacteria</taxon>
        <taxon>Pseudomonadati</taxon>
        <taxon>Pseudomonadota</taxon>
        <taxon>Alphaproteobacteria</taxon>
        <taxon>Acetobacterales</taxon>
        <taxon>Roseomonadaceae</taxon>
        <taxon>Roseomonas</taxon>
    </lineage>
</organism>
<keyword evidence="2" id="KW-0328">Glycosyltransferase</keyword>
<dbReference type="SUPFAM" id="SSF53756">
    <property type="entry name" value="UDP-Glycosyltransferase/glycogen phosphorylase"/>
    <property type="match status" value="1"/>
</dbReference>
<accession>A0ABS9VZY5</accession>
<dbReference type="PANTHER" id="PTHR45947">
    <property type="entry name" value="SULFOQUINOVOSYL TRANSFERASE SQD2"/>
    <property type="match status" value="1"/>
</dbReference>
<dbReference type="Pfam" id="PF13692">
    <property type="entry name" value="Glyco_trans_1_4"/>
    <property type="match status" value="1"/>
</dbReference>
<sequence>MRIDVLAQLDHPIDGSSADGRERHTRTLVQELLRLGHRVRLFAADGTDPGLNPVCLGPATGRGRQRSGTRAAQAAAAAQFDLQRRMLTALADDPADIIHNDTAHELPVMLAHRLPAPMVTTLHALPDEPLGTAVLERTRRDLPFTALSPAVAEAWRPFLGELPLVPNGLPLDRFRACLRQPDLTPHAVWRGRVAPGQGLMMALQACLIAGIPLMVIGPIGDEDFWRGRVRPRLSNGSRYVGVLPPDSMPLAVAEAAVAVCTDPASDPYGEAAIEALACGTPVTGFAQGALPTLVDRLSGRLAPAGGVAALARCILAALQLRRADCRRRAEQFCTAPRMAQDYLAAYHRAIAHHRSPPADGTTLRAPGLNF</sequence>
<protein>
    <submittedName>
        <fullName evidence="2">Glycosyltransferase</fullName>
        <ecNumber evidence="2">2.4.-.-</ecNumber>
    </submittedName>
</protein>
<evidence type="ECO:0000313" key="3">
    <source>
        <dbReference type="Proteomes" id="UP001201985"/>
    </source>
</evidence>
<dbReference type="Proteomes" id="UP001201985">
    <property type="component" value="Unassembled WGS sequence"/>
</dbReference>
<gene>
    <name evidence="2" type="ORF">MON41_02405</name>
</gene>
<dbReference type="PANTHER" id="PTHR45947:SF3">
    <property type="entry name" value="SULFOQUINOVOSYL TRANSFERASE SQD2"/>
    <property type="match status" value="1"/>
</dbReference>
<dbReference type="Gene3D" id="3.40.50.2000">
    <property type="entry name" value="Glycogen Phosphorylase B"/>
    <property type="match status" value="2"/>
</dbReference>
<evidence type="ECO:0000313" key="2">
    <source>
        <dbReference type="EMBL" id="MCI0752616.1"/>
    </source>
</evidence>